<proteinExistence type="predicted"/>
<feature type="signal peptide" evidence="2">
    <location>
        <begin position="1"/>
        <end position="19"/>
    </location>
</feature>
<keyword evidence="1" id="KW-0472">Membrane</keyword>
<evidence type="ECO:0000313" key="3">
    <source>
        <dbReference type="EMBL" id="MXU95027.1"/>
    </source>
</evidence>
<dbReference type="AlphaFoldDB" id="A0A6B0UYQ4"/>
<feature type="transmembrane region" description="Helical" evidence="1">
    <location>
        <begin position="129"/>
        <end position="152"/>
    </location>
</feature>
<keyword evidence="1" id="KW-1133">Transmembrane helix</keyword>
<name>A0A6B0UYQ4_IXORI</name>
<dbReference type="EMBL" id="GIFC01012944">
    <property type="protein sequence ID" value="MXU95027.1"/>
    <property type="molecule type" value="Transcribed_RNA"/>
</dbReference>
<sequence length="176" mass="20161">MLWRTWHATIFFLHIAVKGMNLLSCLFPNPNGSFTPKFEQIILILEPQSQTFDAGRQKSVDYPVASGSIKNLFDLFFFLAGENVLIRTEGRNCIARCHTRQCQLMYNRKTNFGDARKSRARLCHVPPQLAMTFPLASLILLGLFLSSATAGLRQHTAFWCQRWQVQLLKKGILHHL</sequence>
<keyword evidence="1" id="KW-0812">Transmembrane</keyword>
<feature type="chain" id="PRO_5025643996" description="Secreted protein" evidence="2">
    <location>
        <begin position="20"/>
        <end position="176"/>
    </location>
</feature>
<evidence type="ECO:0000256" key="1">
    <source>
        <dbReference type="SAM" id="Phobius"/>
    </source>
</evidence>
<evidence type="ECO:0008006" key="4">
    <source>
        <dbReference type="Google" id="ProtNLM"/>
    </source>
</evidence>
<protein>
    <recommendedName>
        <fullName evidence="4">Secreted protein</fullName>
    </recommendedName>
</protein>
<accession>A0A6B0UYQ4</accession>
<organism evidence="3">
    <name type="scientific">Ixodes ricinus</name>
    <name type="common">Common tick</name>
    <name type="synonym">Acarus ricinus</name>
    <dbReference type="NCBI Taxonomy" id="34613"/>
    <lineage>
        <taxon>Eukaryota</taxon>
        <taxon>Metazoa</taxon>
        <taxon>Ecdysozoa</taxon>
        <taxon>Arthropoda</taxon>
        <taxon>Chelicerata</taxon>
        <taxon>Arachnida</taxon>
        <taxon>Acari</taxon>
        <taxon>Parasitiformes</taxon>
        <taxon>Ixodida</taxon>
        <taxon>Ixodoidea</taxon>
        <taxon>Ixodidae</taxon>
        <taxon>Ixodinae</taxon>
        <taxon>Ixodes</taxon>
    </lineage>
</organism>
<keyword evidence="2" id="KW-0732">Signal</keyword>
<reference evidence="3" key="1">
    <citation type="submission" date="2019-12" db="EMBL/GenBank/DDBJ databases">
        <title>An insight into the sialome of adult female Ixodes ricinus ticks feeding for 6 days.</title>
        <authorList>
            <person name="Perner J."/>
            <person name="Ribeiro J.M.C."/>
        </authorList>
    </citation>
    <scope>NUCLEOTIDE SEQUENCE</scope>
    <source>
        <strain evidence="3">Semi-engorged</strain>
        <tissue evidence="3">Salivary glands</tissue>
    </source>
</reference>
<evidence type="ECO:0000256" key="2">
    <source>
        <dbReference type="SAM" id="SignalP"/>
    </source>
</evidence>